<feature type="domain" description="Cysteine protease StiP N-terminal" evidence="1">
    <location>
        <begin position="13"/>
        <end position="244"/>
    </location>
</feature>
<accession>A0A3G8YGT5</accession>
<feature type="domain" description="PELOTA RNA-binding" evidence="2">
    <location>
        <begin position="269"/>
        <end position="345"/>
    </location>
</feature>
<evidence type="ECO:0000313" key="4">
    <source>
        <dbReference type="Proteomes" id="UP000276417"/>
    </source>
</evidence>
<evidence type="ECO:0000313" key="3">
    <source>
        <dbReference type="EMBL" id="AZI44155.1"/>
    </source>
</evidence>
<organism evidence="3 4">
    <name type="scientific">Deinococcus psychrotolerans</name>
    <dbReference type="NCBI Taxonomy" id="2489213"/>
    <lineage>
        <taxon>Bacteria</taxon>
        <taxon>Thermotogati</taxon>
        <taxon>Deinococcota</taxon>
        <taxon>Deinococci</taxon>
        <taxon>Deinococcales</taxon>
        <taxon>Deinococcaceae</taxon>
        <taxon>Deinococcus</taxon>
    </lineage>
</organism>
<evidence type="ECO:0000259" key="1">
    <source>
        <dbReference type="Pfam" id="PF11202"/>
    </source>
</evidence>
<dbReference type="AlphaFoldDB" id="A0A3G8YGT5"/>
<dbReference type="InterPro" id="IPR048336">
    <property type="entry name" value="StiP-like"/>
</dbReference>
<name>A0A3G8YGT5_9DEIO</name>
<proteinExistence type="predicted"/>
<dbReference type="InterPro" id="IPR028157">
    <property type="entry name" value="PELOTA_dom"/>
</dbReference>
<dbReference type="Pfam" id="PF11202">
    <property type="entry name" value="StiP"/>
    <property type="match status" value="1"/>
</dbReference>
<dbReference type="RefSeq" id="WP_124873530.1">
    <property type="nucleotide sequence ID" value="NZ_CP034184.1"/>
</dbReference>
<protein>
    <submittedName>
        <fullName evidence="3">Uncharacterized protein</fullName>
    </submittedName>
</protein>
<keyword evidence="4" id="KW-1185">Reference proteome</keyword>
<gene>
    <name evidence="3" type="ORF">EHF33_14730</name>
</gene>
<dbReference type="Pfam" id="PF15608">
    <property type="entry name" value="PELOTA_1"/>
    <property type="match status" value="1"/>
</dbReference>
<dbReference type="EMBL" id="CP034184">
    <property type="protein sequence ID" value="AZI44155.1"/>
    <property type="molecule type" value="Genomic_DNA"/>
</dbReference>
<dbReference type="InterPro" id="IPR011215">
    <property type="entry name" value="StiP_N"/>
</dbReference>
<dbReference type="Proteomes" id="UP000276417">
    <property type="component" value="Chromosome 2"/>
</dbReference>
<dbReference type="PIRSF" id="PIRSF020979">
    <property type="entry name" value="UCP020979"/>
    <property type="match status" value="1"/>
</dbReference>
<reference evidence="3 4" key="1">
    <citation type="submission" date="2018-11" db="EMBL/GenBank/DDBJ databases">
        <title>Deinococcus shelandsis sp. nov., isolated from South Shetland Islands soil of Antarctica.</title>
        <authorList>
            <person name="Tian J."/>
        </authorList>
    </citation>
    <scope>NUCLEOTIDE SEQUENCE [LARGE SCALE GENOMIC DNA]</scope>
    <source>
        <strain evidence="3 4">S14-83T</strain>
    </source>
</reference>
<dbReference type="OrthoDB" id="1663315at2"/>
<dbReference type="KEGG" id="dph:EHF33_14730"/>
<sequence length="351" mass="37245">MTLTHLPSRLTSTFAANDVTILLEGGEVELVDIARKEALIRAGRSYGTLLTPETAPSEIQITAYKQALVRSGARIGGLLTALSARLLEHPNVVYISLARAGLPVGCVLRRLARHAGRRAPHYGVSIIRGVGLDGAALAFIRRTHPQAHLIFIDGWSGKGAVAQTLTDSLPADLAWSLAMLSDPAGVSDITATYDDLLLPHAALNATVSGLLSRTFLRGQGGFHGARLESELAGCDVSQEYVDALEALALAAQEDGVELPRLADRPVSPARQVLELAQSLGVSDPNLVKPSVGEATRVFLRRCPTQLLLRDFEHPDTVHLRELAAQQHIPVSVHPALPYLAAAIIAPGASTG</sequence>
<evidence type="ECO:0000259" key="2">
    <source>
        <dbReference type="Pfam" id="PF15608"/>
    </source>
</evidence>